<accession>A0A2G5CS10</accession>
<gene>
    <name evidence="7" type="ORF">AQUCO_03900169v1</name>
</gene>
<dbReference type="InterPro" id="IPR013320">
    <property type="entry name" value="ConA-like_dom_sf"/>
</dbReference>
<keyword evidence="2 4" id="KW-0378">Hydrolase</keyword>
<dbReference type="Gene3D" id="2.60.120.560">
    <property type="entry name" value="Exo-inulinase, domain 1"/>
    <property type="match status" value="1"/>
</dbReference>
<dbReference type="Proteomes" id="UP000230069">
    <property type="component" value="Unassembled WGS sequence"/>
</dbReference>
<feature type="domain" description="Glycosyl hydrolase family 32 C-terminal" evidence="6">
    <location>
        <begin position="136"/>
        <end position="331"/>
    </location>
</feature>
<evidence type="ECO:0000259" key="5">
    <source>
        <dbReference type="Pfam" id="PF00251"/>
    </source>
</evidence>
<dbReference type="STRING" id="218851.A0A2G5CS10"/>
<reference evidence="7 8" key="1">
    <citation type="submission" date="2017-09" db="EMBL/GenBank/DDBJ databases">
        <title>WGS assembly of Aquilegia coerulea Goldsmith.</title>
        <authorList>
            <person name="Hodges S."/>
            <person name="Kramer E."/>
            <person name="Nordborg M."/>
            <person name="Tomkins J."/>
            <person name="Borevitz J."/>
            <person name="Derieg N."/>
            <person name="Yan J."/>
            <person name="Mihaltcheva S."/>
            <person name="Hayes R.D."/>
            <person name="Rokhsar D."/>
        </authorList>
    </citation>
    <scope>NUCLEOTIDE SEQUENCE [LARGE SCALE GENOMIC DNA]</scope>
    <source>
        <strain evidence="8">cv. Goldsmith</strain>
    </source>
</reference>
<evidence type="ECO:0000313" key="7">
    <source>
        <dbReference type="EMBL" id="PIA34072.1"/>
    </source>
</evidence>
<sequence length="347" mass="38884">MWECVDLYPVSLTDTNGLDISVRGPHVKHVLKASIDEQQRDYYAIGSYNVTTDHWTPDDPAVDVGIELRYDYGKFYASKSFYDPIKQRRVLWGYVRETDSKTADKNKGWACVQIVPREIILDNKTMTNVLQWPVKELESLRSNKKEFNPVKLGAGSIVPLKVGRQASQLDITVDFEIDKNALEAATGQPGRVGYNCTRSHGAAGRSVLGPFGLLVHANDKRSEQTAIYFYVTKGTDGNLKTFFCTDQSRSSKSTDITKENYGSTVPVLDNEKFSLRVLVDHSIVEAFAMGGRRVITSRLYPTEAIAGAERVFLFNNATATSVTATSIKIWEMNPASMKFYFDDQKNS</sequence>
<evidence type="ECO:0000256" key="3">
    <source>
        <dbReference type="ARBA" id="ARBA00023295"/>
    </source>
</evidence>
<dbReference type="InterPro" id="IPR013189">
    <property type="entry name" value="Glyco_hydro_32_C"/>
</dbReference>
<evidence type="ECO:0008006" key="9">
    <source>
        <dbReference type="Google" id="ProtNLM"/>
    </source>
</evidence>
<keyword evidence="3 4" id="KW-0326">Glycosidase</keyword>
<dbReference type="InterPro" id="IPR050551">
    <property type="entry name" value="Fructan_Metab_Enzymes"/>
</dbReference>
<organism evidence="7 8">
    <name type="scientific">Aquilegia coerulea</name>
    <name type="common">Rocky mountain columbine</name>
    <dbReference type="NCBI Taxonomy" id="218851"/>
    <lineage>
        <taxon>Eukaryota</taxon>
        <taxon>Viridiplantae</taxon>
        <taxon>Streptophyta</taxon>
        <taxon>Embryophyta</taxon>
        <taxon>Tracheophyta</taxon>
        <taxon>Spermatophyta</taxon>
        <taxon>Magnoliopsida</taxon>
        <taxon>Ranunculales</taxon>
        <taxon>Ranunculaceae</taxon>
        <taxon>Thalictroideae</taxon>
        <taxon>Aquilegia</taxon>
    </lineage>
</organism>
<dbReference type="Pfam" id="PF00251">
    <property type="entry name" value="Glyco_hydro_32N"/>
    <property type="match status" value="1"/>
</dbReference>
<dbReference type="SUPFAM" id="SSF49899">
    <property type="entry name" value="Concanavalin A-like lectins/glucanases"/>
    <property type="match status" value="1"/>
</dbReference>
<dbReference type="EMBL" id="KZ305056">
    <property type="protein sequence ID" value="PIA34072.1"/>
    <property type="molecule type" value="Genomic_DNA"/>
</dbReference>
<keyword evidence="8" id="KW-1185">Reference proteome</keyword>
<dbReference type="InterPro" id="IPR013148">
    <property type="entry name" value="Glyco_hydro_32_N"/>
</dbReference>
<evidence type="ECO:0000259" key="6">
    <source>
        <dbReference type="Pfam" id="PF08244"/>
    </source>
</evidence>
<dbReference type="PANTHER" id="PTHR31953">
    <property type="entry name" value="BETA-FRUCTOFURANOSIDASE, INSOLUBLE ISOENZYME CWINV1-RELATED"/>
    <property type="match status" value="1"/>
</dbReference>
<evidence type="ECO:0000256" key="2">
    <source>
        <dbReference type="ARBA" id="ARBA00022801"/>
    </source>
</evidence>
<dbReference type="GO" id="GO:0005975">
    <property type="term" value="P:carbohydrate metabolic process"/>
    <property type="evidence" value="ECO:0007669"/>
    <property type="project" value="InterPro"/>
</dbReference>
<dbReference type="GO" id="GO:0004553">
    <property type="term" value="F:hydrolase activity, hydrolyzing O-glycosyl compounds"/>
    <property type="evidence" value="ECO:0007669"/>
    <property type="project" value="InterPro"/>
</dbReference>
<evidence type="ECO:0000256" key="4">
    <source>
        <dbReference type="RuleBase" id="RU362110"/>
    </source>
</evidence>
<dbReference type="InterPro" id="IPR001362">
    <property type="entry name" value="Glyco_hydro_32"/>
</dbReference>
<dbReference type="Gene3D" id="2.115.10.20">
    <property type="entry name" value="Glycosyl hydrolase domain, family 43"/>
    <property type="match status" value="1"/>
</dbReference>
<dbReference type="Pfam" id="PF08244">
    <property type="entry name" value="Glyco_hydro_32C"/>
    <property type="match status" value="1"/>
</dbReference>
<feature type="domain" description="Glycosyl hydrolase family 32 N-terminal" evidence="5">
    <location>
        <begin position="1"/>
        <end position="133"/>
    </location>
</feature>
<dbReference type="InParanoid" id="A0A2G5CS10"/>
<dbReference type="AlphaFoldDB" id="A0A2G5CS10"/>
<dbReference type="InterPro" id="IPR023296">
    <property type="entry name" value="Glyco_hydro_beta-prop_sf"/>
</dbReference>
<dbReference type="OrthoDB" id="202537at2759"/>
<evidence type="ECO:0000256" key="1">
    <source>
        <dbReference type="ARBA" id="ARBA00009902"/>
    </source>
</evidence>
<comment type="similarity">
    <text evidence="1 4">Belongs to the glycosyl hydrolase 32 family.</text>
</comment>
<name>A0A2G5CS10_AQUCA</name>
<protein>
    <recommendedName>
        <fullName evidence="9">Glycosyl hydrolase family 32 C-terminal domain-containing protein</fullName>
    </recommendedName>
</protein>
<dbReference type="SUPFAM" id="SSF75005">
    <property type="entry name" value="Arabinanase/levansucrase/invertase"/>
    <property type="match status" value="1"/>
</dbReference>
<dbReference type="SMART" id="SM00640">
    <property type="entry name" value="Glyco_32"/>
    <property type="match status" value="1"/>
</dbReference>
<proteinExistence type="inferred from homology"/>
<evidence type="ECO:0000313" key="8">
    <source>
        <dbReference type="Proteomes" id="UP000230069"/>
    </source>
</evidence>